<organism evidence="1 2">
    <name type="scientific">Angiostrongylus cantonensis</name>
    <name type="common">Rat lungworm</name>
    <dbReference type="NCBI Taxonomy" id="6313"/>
    <lineage>
        <taxon>Eukaryota</taxon>
        <taxon>Metazoa</taxon>
        <taxon>Ecdysozoa</taxon>
        <taxon>Nematoda</taxon>
        <taxon>Chromadorea</taxon>
        <taxon>Rhabditida</taxon>
        <taxon>Rhabditina</taxon>
        <taxon>Rhabditomorpha</taxon>
        <taxon>Strongyloidea</taxon>
        <taxon>Metastrongylidae</taxon>
        <taxon>Angiostrongylus</taxon>
    </lineage>
</organism>
<protein>
    <submittedName>
        <fullName evidence="2">FTCD_N domain-containing protein</fullName>
    </submittedName>
</protein>
<dbReference type="AlphaFoldDB" id="A0A0K0CWT9"/>
<dbReference type="STRING" id="6313.A0A0K0CWT9"/>
<keyword evidence="1" id="KW-1185">Reference proteome</keyword>
<sequence>MLLAYLYRLRTCELHISARRYECRLILILIEDIIFYINSFTLYMMEGCCSVKQKSVEAGVSGLFMTCDNNERQAIAEAYNIIDHLMEEAEPGLMLFNLHQSFHSYSIFVNPSVIQIAFFISSSTTIQIKKCYIFF</sequence>
<proteinExistence type="predicted"/>
<evidence type="ECO:0000313" key="1">
    <source>
        <dbReference type="Proteomes" id="UP000035642"/>
    </source>
</evidence>
<dbReference type="Proteomes" id="UP000035642">
    <property type="component" value="Unassembled WGS sequence"/>
</dbReference>
<dbReference type="WBParaSite" id="ACAC_0000195501-mRNA-1">
    <property type="protein sequence ID" value="ACAC_0000195501-mRNA-1"/>
    <property type="gene ID" value="ACAC_0000195501"/>
</dbReference>
<reference evidence="1" key="1">
    <citation type="submission" date="2012-09" db="EMBL/GenBank/DDBJ databases">
        <authorList>
            <person name="Martin A.A."/>
        </authorList>
    </citation>
    <scope>NUCLEOTIDE SEQUENCE</scope>
</reference>
<name>A0A0K0CWT9_ANGCA</name>
<reference evidence="2" key="2">
    <citation type="submission" date="2017-02" db="UniProtKB">
        <authorList>
            <consortium name="WormBaseParasite"/>
        </authorList>
    </citation>
    <scope>IDENTIFICATION</scope>
</reference>
<evidence type="ECO:0000313" key="2">
    <source>
        <dbReference type="WBParaSite" id="ACAC_0000195501-mRNA-1"/>
    </source>
</evidence>
<accession>A0A0K0CWT9</accession>